<feature type="signal peptide" evidence="4">
    <location>
        <begin position="1"/>
        <end position="24"/>
    </location>
</feature>
<keyword evidence="4" id="KW-0732">Signal</keyword>
<evidence type="ECO:0000256" key="3">
    <source>
        <dbReference type="ARBA" id="ARBA00023136"/>
    </source>
</evidence>
<gene>
    <name evidence="5" type="ORF">RJT34_10618</name>
</gene>
<evidence type="ECO:0000256" key="2">
    <source>
        <dbReference type="ARBA" id="ARBA00022692"/>
    </source>
</evidence>
<sequence length="81" mass="9064">MPEGHKNRHMQLPLLLLLVGEGESREGGREGFIPFLDGVVKIRLQQQKGLSPELLRYKGPIHCAGMIIKEEGFCGQELLLL</sequence>
<keyword evidence="2" id="KW-0812">Transmembrane</keyword>
<proteinExistence type="predicted"/>
<evidence type="ECO:0000256" key="4">
    <source>
        <dbReference type="SAM" id="SignalP"/>
    </source>
</evidence>
<dbReference type="InterPro" id="IPR023395">
    <property type="entry name" value="MCP_dom_sf"/>
</dbReference>
<name>A0AAN9JID7_CLITE</name>
<dbReference type="GO" id="GO:0016020">
    <property type="term" value="C:membrane"/>
    <property type="evidence" value="ECO:0007669"/>
    <property type="project" value="UniProtKB-SubCell"/>
</dbReference>
<comment type="caution">
    <text evidence="5">The sequence shown here is derived from an EMBL/GenBank/DDBJ whole genome shotgun (WGS) entry which is preliminary data.</text>
</comment>
<evidence type="ECO:0000256" key="1">
    <source>
        <dbReference type="ARBA" id="ARBA00004370"/>
    </source>
</evidence>
<keyword evidence="6" id="KW-1185">Reference proteome</keyword>
<dbReference type="EMBL" id="JAYKXN010000003">
    <property type="protein sequence ID" value="KAK7299790.1"/>
    <property type="molecule type" value="Genomic_DNA"/>
</dbReference>
<evidence type="ECO:0000313" key="6">
    <source>
        <dbReference type="Proteomes" id="UP001359559"/>
    </source>
</evidence>
<evidence type="ECO:0000313" key="5">
    <source>
        <dbReference type="EMBL" id="KAK7299790.1"/>
    </source>
</evidence>
<reference evidence="5 6" key="1">
    <citation type="submission" date="2024-01" db="EMBL/GenBank/DDBJ databases">
        <title>The genomes of 5 underutilized Papilionoideae crops provide insights into root nodulation and disease resistance.</title>
        <authorList>
            <person name="Yuan L."/>
        </authorList>
    </citation>
    <scope>NUCLEOTIDE SEQUENCE [LARGE SCALE GENOMIC DNA]</scope>
    <source>
        <strain evidence="5">LY-2023</strain>
        <tissue evidence="5">Leaf</tissue>
    </source>
</reference>
<feature type="chain" id="PRO_5042858636" evidence="4">
    <location>
        <begin position="25"/>
        <end position="81"/>
    </location>
</feature>
<keyword evidence="3" id="KW-0472">Membrane</keyword>
<accession>A0AAN9JID7</accession>
<organism evidence="5 6">
    <name type="scientific">Clitoria ternatea</name>
    <name type="common">Butterfly pea</name>
    <dbReference type="NCBI Taxonomy" id="43366"/>
    <lineage>
        <taxon>Eukaryota</taxon>
        <taxon>Viridiplantae</taxon>
        <taxon>Streptophyta</taxon>
        <taxon>Embryophyta</taxon>
        <taxon>Tracheophyta</taxon>
        <taxon>Spermatophyta</taxon>
        <taxon>Magnoliopsida</taxon>
        <taxon>eudicotyledons</taxon>
        <taxon>Gunneridae</taxon>
        <taxon>Pentapetalae</taxon>
        <taxon>rosids</taxon>
        <taxon>fabids</taxon>
        <taxon>Fabales</taxon>
        <taxon>Fabaceae</taxon>
        <taxon>Papilionoideae</taxon>
        <taxon>50 kb inversion clade</taxon>
        <taxon>NPAAA clade</taxon>
        <taxon>indigoferoid/millettioid clade</taxon>
        <taxon>Phaseoleae</taxon>
        <taxon>Clitoria</taxon>
    </lineage>
</organism>
<comment type="subcellular location">
    <subcellularLocation>
        <location evidence="1">Membrane</location>
    </subcellularLocation>
</comment>
<dbReference type="Proteomes" id="UP001359559">
    <property type="component" value="Unassembled WGS sequence"/>
</dbReference>
<protein>
    <submittedName>
        <fullName evidence="5">Uncharacterized protein</fullName>
    </submittedName>
</protein>
<dbReference type="AlphaFoldDB" id="A0AAN9JID7"/>
<dbReference type="SUPFAM" id="SSF103506">
    <property type="entry name" value="Mitochondrial carrier"/>
    <property type="match status" value="1"/>
</dbReference>